<comment type="function">
    <text evidence="10">NDH-1 shuttles electrons from NADH, via FMN and iron-sulfur (Fe-S) centers, to quinones in the respiratory chain. The immediate electron acceptor for the enzyme in this species is believed to be a menaquinone. Couples the redox reaction to proton translocation (for every two electrons transferred, four hydrogen ions are translocated across the cytoplasmic membrane), and thus conserves the redox energy in a proton gradient.</text>
</comment>
<dbReference type="InterPro" id="IPR001133">
    <property type="entry name" value="NADH_UbQ_OxRdtase_chain4L/K"/>
</dbReference>
<keyword evidence="4 10" id="KW-0813">Transport</keyword>
<dbReference type="FunFam" id="1.10.287.3510:FF:000001">
    <property type="entry name" value="NADH-quinone oxidoreductase subunit K"/>
    <property type="match status" value="1"/>
</dbReference>
<dbReference type="PANTHER" id="PTHR11434:SF16">
    <property type="entry name" value="NADH-UBIQUINONE OXIDOREDUCTASE CHAIN 4L"/>
    <property type="match status" value="1"/>
</dbReference>
<dbReference type="AlphaFoldDB" id="A0A2Z4GGN2"/>
<organism evidence="11 12">
    <name type="scientific">Arcticibacterium luteifluviistationis</name>
    <dbReference type="NCBI Taxonomy" id="1784714"/>
    <lineage>
        <taxon>Bacteria</taxon>
        <taxon>Pseudomonadati</taxon>
        <taxon>Bacteroidota</taxon>
        <taxon>Cytophagia</taxon>
        <taxon>Cytophagales</taxon>
        <taxon>Leadbetterellaceae</taxon>
        <taxon>Arcticibacterium</taxon>
    </lineage>
</organism>
<dbReference type="GO" id="GO:0042773">
    <property type="term" value="P:ATP synthesis coupled electron transport"/>
    <property type="evidence" value="ECO:0007669"/>
    <property type="project" value="InterPro"/>
</dbReference>
<keyword evidence="12" id="KW-1185">Reference proteome</keyword>
<accession>A0A2Z4GGN2</accession>
<keyword evidence="8 10" id="KW-1133">Transmembrane helix</keyword>
<protein>
    <recommendedName>
        <fullName evidence="10">NADH-quinone oxidoreductase subunit K</fullName>
        <ecNumber evidence="10">7.1.1.-</ecNumber>
    </recommendedName>
    <alternativeName>
        <fullName evidence="10">NADH dehydrogenase I subunit K</fullName>
    </alternativeName>
    <alternativeName>
        <fullName evidence="10">NDH-1 subunit K</fullName>
    </alternativeName>
</protein>
<keyword evidence="10" id="KW-1003">Cell membrane</keyword>
<keyword evidence="9 10" id="KW-0472">Membrane</keyword>
<evidence type="ECO:0000256" key="5">
    <source>
        <dbReference type="ARBA" id="ARBA00022692"/>
    </source>
</evidence>
<proteinExistence type="inferred from homology"/>
<comment type="catalytic activity">
    <reaction evidence="10">
        <text>a quinone + NADH + 5 H(+)(in) = a quinol + NAD(+) + 4 H(+)(out)</text>
        <dbReference type="Rhea" id="RHEA:57888"/>
        <dbReference type="ChEBI" id="CHEBI:15378"/>
        <dbReference type="ChEBI" id="CHEBI:24646"/>
        <dbReference type="ChEBI" id="CHEBI:57540"/>
        <dbReference type="ChEBI" id="CHEBI:57945"/>
        <dbReference type="ChEBI" id="CHEBI:132124"/>
    </reaction>
</comment>
<feature type="transmembrane region" description="Helical" evidence="10">
    <location>
        <begin position="30"/>
        <end position="49"/>
    </location>
</feature>
<dbReference type="RefSeq" id="WP_111373807.1">
    <property type="nucleotide sequence ID" value="NZ_CP029480.1"/>
</dbReference>
<evidence type="ECO:0000313" key="11">
    <source>
        <dbReference type="EMBL" id="AWW00441.1"/>
    </source>
</evidence>
<dbReference type="Gene3D" id="1.10.287.3510">
    <property type="match status" value="1"/>
</dbReference>
<dbReference type="PANTHER" id="PTHR11434">
    <property type="entry name" value="NADH-UBIQUINONE OXIDOREDUCTASE SUBUNIT ND4L"/>
    <property type="match status" value="1"/>
</dbReference>
<dbReference type="GO" id="GO:0005886">
    <property type="term" value="C:plasma membrane"/>
    <property type="evidence" value="ECO:0007669"/>
    <property type="project" value="UniProtKB-SubCell"/>
</dbReference>
<gene>
    <name evidence="10" type="primary">nuoK</name>
    <name evidence="11" type="ORF">DJ013_20580</name>
</gene>
<feature type="transmembrane region" description="Helical" evidence="10">
    <location>
        <begin position="6"/>
        <end position="23"/>
    </location>
</feature>
<dbReference type="GO" id="GO:0030964">
    <property type="term" value="C:NADH dehydrogenase complex"/>
    <property type="evidence" value="ECO:0007669"/>
    <property type="project" value="TreeGrafter"/>
</dbReference>
<dbReference type="InterPro" id="IPR039428">
    <property type="entry name" value="NUOK/Mnh_C1-like"/>
</dbReference>
<keyword evidence="10" id="KW-0520">NAD</keyword>
<comment type="function">
    <text evidence="1">NDH-1 shuttles electrons from NADH, via FMN and iron-sulfur (Fe-S) centers, to quinones in the respiratory chain. The immediate electron acceptor for the enzyme in this species is believed to be ubiquinone. Couples the redox reaction to proton translocation (for every two electrons transferred, four hydrogen ions are translocated across the cytoplasmic membrane), and thus conserves the redox energy in a proton gradient.</text>
</comment>
<dbReference type="OrthoDB" id="9810120at2"/>
<feature type="transmembrane region" description="Helical" evidence="10">
    <location>
        <begin position="61"/>
        <end position="82"/>
    </location>
</feature>
<evidence type="ECO:0000313" key="12">
    <source>
        <dbReference type="Proteomes" id="UP000249873"/>
    </source>
</evidence>
<evidence type="ECO:0000256" key="6">
    <source>
        <dbReference type="ARBA" id="ARBA00022719"/>
    </source>
</evidence>
<dbReference type="KEGG" id="als:DJ013_20580"/>
<dbReference type="GO" id="GO:0050136">
    <property type="term" value="F:NADH dehydrogenase (quinone) (non-electrogenic) activity"/>
    <property type="evidence" value="ECO:0007669"/>
    <property type="project" value="UniProtKB-UniRule"/>
</dbReference>
<evidence type="ECO:0000256" key="10">
    <source>
        <dbReference type="HAMAP-Rule" id="MF_01456"/>
    </source>
</evidence>
<sequence>MIESSYFLYVSAILFALGFAVLITKKNLIMMLMGVELMLNAVNINFVALARNASDPFEGQLFSLFIMIIAASEVAVALAIILKLRQHYKTINPDLLDELKN</sequence>
<evidence type="ECO:0000256" key="3">
    <source>
        <dbReference type="ARBA" id="ARBA00010519"/>
    </source>
</evidence>
<evidence type="ECO:0000256" key="7">
    <source>
        <dbReference type="ARBA" id="ARBA00022967"/>
    </source>
</evidence>
<evidence type="ECO:0000256" key="2">
    <source>
        <dbReference type="ARBA" id="ARBA00004141"/>
    </source>
</evidence>
<evidence type="ECO:0000256" key="4">
    <source>
        <dbReference type="ARBA" id="ARBA00022448"/>
    </source>
</evidence>
<dbReference type="NCBIfam" id="NF004320">
    <property type="entry name" value="PRK05715.1-2"/>
    <property type="match status" value="1"/>
</dbReference>
<comment type="subunit">
    <text evidence="10">NDH-1 is composed of 14 different subunits. Subunits NuoA, H, J, K, L, M, N constitute the membrane sector of the complex.</text>
</comment>
<dbReference type="EC" id="7.1.1.-" evidence="10"/>
<evidence type="ECO:0000256" key="8">
    <source>
        <dbReference type="ARBA" id="ARBA00022989"/>
    </source>
</evidence>
<reference evidence="11 12" key="1">
    <citation type="submission" date="2018-05" db="EMBL/GenBank/DDBJ databases">
        <title>Complete genome sequence of Arcticibacterium luteifluviistationis SM1504T, a cytophagaceae bacterium isolated from Arctic surface seawater.</title>
        <authorList>
            <person name="Li Y."/>
            <person name="Qin Q.-L."/>
        </authorList>
    </citation>
    <scope>NUCLEOTIDE SEQUENCE [LARGE SCALE GENOMIC DNA]</scope>
    <source>
        <strain evidence="11 12">SM1504</strain>
    </source>
</reference>
<dbReference type="EMBL" id="CP029480">
    <property type="protein sequence ID" value="AWW00441.1"/>
    <property type="molecule type" value="Genomic_DNA"/>
</dbReference>
<comment type="subcellular location">
    <subcellularLocation>
        <location evidence="10">Cell membrane</location>
        <topology evidence="10">Multi-pass membrane protein</topology>
    </subcellularLocation>
    <subcellularLocation>
        <location evidence="2">Membrane</location>
        <topology evidence="2">Multi-pass membrane protein</topology>
    </subcellularLocation>
</comment>
<keyword evidence="7 10" id="KW-1278">Translocase</keyword>
<keyword evidence="6 10" id="KW-0874">Quinone</keyword>
<keyword evidence="5 10" id="KW-0812">Transmembrane</keyword>
<dbReference type="HAMAP" id="MF_01456">
    <property type="entry name" value="NDH1_NuoK"/>
    <property type="match status" value="1"/>
</dbReference>
<evidence type="ECO:0000256" key="9">
    <source>
        <dbReference type="ARBA" id="ARBA00023136"/>
    </source>
</evidence>
<dbReference type="Pfam" id="PF00420">
    <property type="entry name" value="Oxidored_q2"/>
    <property type="match status" value="1"/>
</dbReference>
<evidence type="ECO:0000256" key="1">
    <source>
        <dbReference type="ARBA" id="ARBA00002378"/>
    </source>
</evidence>
<name>A0A2Z4GGN2_9BACT</name>
<dbReference type="GO" id="GO:0048038">
    <property type="term" value="F:quinone binding"/>
    <property type="evidence" value="ECO:0007669"/>
    <property type="project" value="UniProtKB-KW"/>
</dbReference>
<comment type="similarity">
    <text evidence="3 10">Belongs to the complex I subunit 4L family.</text>
</comment>
<dbReference type="Proteomes" id="UP000249873">
    <property type="component" value="Chromosome"/>
</dbReference>